<dbReference type="Proteomes" id="UP001196413">
    <property type="component" value="Unassembled WGS sequence"/>
</dbReference>
<proteinExistence type="predicted"/>
<dbReference type="EMBL" id="JAHQIW010003837">
    <property type="protein sequence ID" value="KAJ1360300.1"/>
    <property type="molecule type" value="Genomic_DNA"/>
</dbReference>
<organism evidence="1 2">
    <name type="scientific">Parelaphostrongylus tenuis</name>
    <name type="common">Meningeal worm</name>
    <dbReference type="NCBI Taxonomy" id="148309"/>
    <lineage>
        <taxon>Eukaryota</taxon>
        <taxon>Metazoa</taxon>
        <taxon>Ecdysozoa</taxon>
        <taxon>Nematoda</taxon>
        <taxon>Chromadorea</taxon>
        <taxon>Rhabditida</taxon>
        <taxon>Rhabditina</taxon>
        <taxon>Rhabditomorpha</taxon>
        <taxon>Strongyloidea</taxon>
        <taxon>Metastrongylidae</taxon>
        <taxon>Parelaphostrongylus</taxon>
    </lineage>
</organism>
<reference evidence="1" key="1">
    <citation type="submission" date="2021-06" db="EMBL/GenBank/DDBJ databases">
        <title>Parelaphostrongylus tenuis whole genome reference sequence.</title>
        <authorList>
            <person name="Garwood T.J."/>
            <person name="Larsen P.A."/>
            <person name="Fountain-Jones N.M."/>
            <person name="Garbe J.R."/>
            <person name="Macchietto M.G."/>
            <person name="Kania S.A."/>
            <person name="Gerhold R.W."/>
            <person name="Richards J.E."/>
            <person name="Wolf T.M."/>
        </authorList>
    </citation>
    <scope>NUCLEOTIDE SEQUENCE</scope>
    <source>
        <strain evidence="1">MNPRO001-30</strain>
        <tissue evidence="1">Meninges</tissue>
    </source>
</reference>
<gene>
    <name evidence="1" type="ORF">KIN20_019234</name>
</gene>
<accession>A0AAD5MKN8</accession>
<evidence type="ECO:0000313" key="1">
    <source>
        <dbReference type="EMBL" id="KAJ1360300.1"/>
    </source>
</evidence>
<name>A0AAD5MKN8_PARTN</name>
<keyword evidence="2" id="KW-1185">Reference proteome</keyword>
<evidence type="ECO:0000313" key="2">
    <source>
        <dbReference type="Proteomes" id="UP001196413"/>
    </source>
</evidence>
<comment type="caution">
    <text evidence="1">The sequence shown here is derived from an EMBL/GenBank/DDBJ whole genome shotgun (WGS) entry which is preliminary data.</text>
</comment>
<dbReference type="AlphaFoldDB" id="A0AAD5MKN8"/>
<protein>
    <submittedName>
        <fullName evidence="1">Uncharacterized protein</fullName>
    </submittedName>
</protein>
<sequence length="90" mass="10053">MLKRPVVEIVIVKLDRKSVPAEKFSKSVKARAVIEDYPVKSYMGVDFVKKQFSSEECDCWSMAMVCFARFLGTGIGNTARKAITTDLGKT</sequence>